<dbReference type="RefSeq" id="WP_185655472.1">
    <property type="nucleotide sequence ID" value="NZ_JAARUK010000003.1"/>
</dbReference>
<name>A0A842FM18_9LIST</name>
<sequence>MIKKYKVIVNVLLKNGWGCLVYKNIEALSYGGAFEIAEQKAKKSGYKNVKLVKASLQGFDK</sequence>
<protein>
    <submittedName>
        <fullName evidence="1">Uncharacterized protein</fullName>
    </submittedName>
</protein>
<evidence type="ECO:0000313" key="2">
    <source>
        <dbReference type="Proteomes" id="UP000585696"/>
    </source>
</evidence>
<accession>A0A842FM18</accession>
<gene>
    <name evidence="1" type="ORF">HCB69_15965</name>
</gene>
<evidence type="ECO:0000313" key="1">
    <source>
        <dbReference type="EMBL" id="MBC2285872.1"/>
    </source>
</evidence>
<dbReference type="Proteomes" id="UP000585696">
    <property type="component" value="Unassembled WGS sequence"/>
</dbReference>
<comment type="caution">
    <text evidence="1">The sequence shown here is derived from an EMBL/GenBank/DDBJ whole genome shotgun (WGS) entry which is preliminary data.</text>
</comment>
<dbReference type="AlphaFoldDB" id="A0A842FM18"/>
<proteinExistence type="predicted"/>
<reference evidence="1 2" key="1">
    <citation type="submission" date="2020-03" db="EMBL/GenBank/DDBJ databases">
        <title>Soil Listeria distribution.</title>
        <authorList>
            <person name="Liao J."/>
            <person name="Wiedmann M."/>
        </authorList>
    </citation>
    <scope>NUCLEOTIDE SEQUENCE [LARGE SCALE GENOMIC DNA]</scope>
    <source>
        <strain evidence="1 2">FSL L7-0054</strain>
    </source>
</reference>
<dbReference type="EMBL" id="JAARZS010000065">
    <property type="protein sequence ID" value="MBC2285872.1"/>
    <property type="molecule type" value="Genomic_DNA"/>
</dbReference>
<organism evidence="1 2">
    <name type="scientific">Listeria booriae</name>
    <dbReference type="NCBI Taxonomy" id="1552123"/>
    <lineage>
        <taxon>Bacteria</taxon>
        <taxon>Bacillati</taxon>
        <taxon>Bacillota</taxon>
        <taxon>Bacilli</taxon>
        <taxon>Bacillales</taxon>
        <taxon>Listeriaceae</taxon>
        <taxon>Listeria</taxon>
    </lineage>
</organism>